<evidence type="ECO:0000313" key="4">
    <source>
        <dbReference type="EMBL" id="GGJ67972.1"/>
    </source>
</evidence>
<dbReference type="Pfam" id="PF00437">
    <property type="entry name" value="T2SSE"/>
    <property type="match status" value="1"/>
</dbReference>
<name>A0A917PA50_9MICO</name>
<dbReference type="Proteomes" id="UP000636956">
    <property type="component" value="Unassembled WGS sequence"/>
</dbReference>
<dbReference type="InterPro" id="IPR050921">
    <property type="entry name" value="T4SS_GSP_E_ATPase"/>
</dbReference>
<dbReference type="InterPro" id="IPR027417">
    <property type="entry name" value="P-loop_NTPase"/>
</dbReference>
<dbReference type="InterPro" id="IPR001482">
    <property type="entry name" value="T2SS/T4SS_dom"/>
</dbReference>
<feature type="region of interest" description="Disordered" evidence="2">
    <location>
        <begin position="1"/>
        <end position="20"/>
    </location>
</feature>
<dbReference type="Gene3D" id="3.30.450.380">
    <property type="match status" value="1"/>
</dbReference>
<protein>
    <submittedName>
        <fullName evidence="4">Pilus assembly protein CpaF</fullName>
    </submittedName>
</protein>
<evidence type="ECO:0000256" key="2">
    <source>
        <dbReference type="SAM" id="MobiDB-lite"/>
    </source>
</evidence>
<comment type="caution">
    <text evidence="4">The sequence shown here is derived from an EMBL/GenBank/DDBJ whole genome shotgun (WGS) entry which is preliminary data.</text>
</comment>
<dbReference type="PANTHER" id="PTHR30486:SF15">
    <property type="entry name" value="TYPE II_IV SECRETION SYSTEM ATPASE"/>
    <property type="match status" value="1"/>
</dbReference>
<reference evidence="4" key="1">
    <citation type="journal article" date="2014" name="Int. J. Syst. Evol. Microbiol.">
        <title>Complete genome sequence of Corynebacterium casei LMG S-19264T (=DSM 44701T), isolated from a smear-ripened cheese.</title>
        <authorList>
            <consortium name="US DOE Joint Genome Institute (JGI-PGF)"/>
            <person name="Walter F."/>
            <person name="Albersmeier A."/>
            <person name="Kalinowski J."/>
            <person name="Ruckert C."/>
        </authorList>
    </citation>
    <scope>NUCLEOTIDE SEQUENCE</scope>
    <source>
        <strain evidence="4">CGMCC 1.8984</strain>
    </source>
</reference>
<accession>A0A917PA50</accession>
<proteinExistence type="inferred from homology"/>
<evidence type="ECO:0000259" key="3">
    <source>
        <dbReference type="Pfam" id="PF00437"/>
    </source>
</evidence>
<dbReference type="PANTHER" id="PTHR30486">
    <property type="entry name" value="TWITCHING MOTILITY PROTEIN PILT"/>
    <property type="match status" value="1"/>
</dbReference>
<dbReference type="Gene3D" id="3.40.50.300">
    <property type="entry name" value="P-loop containing nucleotide triphosphate hydrolases"/>
    <property type="match status" value="1"/>
</dbReference>
<dbReference type="GO" id="GO:0016887">
    <property type="term" value="F:ATP hydrolysis activity"/>
    <property type="evidence" value="ECO:0007669"/>
    <property type="project" value="InterPro"/>
</dbReference>
<dbReference type="AlphaFoldDB" id="A0A917PA50"/>
<sequence length="434" mass="46939">MGPLARQPVDKSAAGHPLAANMVRMTDPVRTIAERVRTRVLRDGVDLIGDGALAARYADEEVRRYSERALAGAHAQLGDEPGTARDVVAAITGYGPLQPFFDDPTVEEIWINAPTRVFVARDGVAELTTVVLSDREVRELVERMLQHSGRRVDLSSPFVDASLPDGSRLHVAIPDVTRAHWAVNVRKFHRSIRTLGQLVELGSLTRQAAEFLRMSVLAGANILVSGATHTGKTTMLNALMSSARLDDRVVTVEETFELELGVRDVVAMQCRQASLEGTGEITLRRLIKEALRMRPDRLVVGEVREAESLDLLIALNSGLPGMCTIHANTARDALVKLCTLPLLAGRNIDASFVVPTVASCIDVVVHLGIERDGSRRVMEIAAVTGATTDSAIVAEAIFDRRRGALEPTGARPVRLEKYAAAGLDPEIVLGRAVA</sequence>
<evidence type="ECO:0000256" key="1">
    <source>
        <dbReference type="ARBA" id="ARBA00006611"/>
    </source>
</evidence>
<feature type="domain" description="Bacterial type II secretion system protein E" evidence="3">
    <location>
        <begin position="94"/>
        <end position="356"/>
    </location>
</feature>
<dbReference type="CDD" id="cd01130">
    <property type="entry name" value="VirB11-like_ATPase"/>
    <property type="match status" value="1"/>
</dbReference>
<dbReference type="EMBL" id="BMMD01000001">
    <property type="protein sequence ID" value="GGJ67972.1"/>
    <property type="molecule type" value="Genomic_DNA"/>
</dbReference>
<reference evidence="4" key="2">
    <citation type="submission" date="2020-09" db="EMBL/GenBank/DDBJ databases">
        <authorList>
            <person name="Sun Q."/>
            <person name="Zhou Y."/>
        </authorList>
    </citation>
    <scope>NUCLEOTIDE SEQUENCE</scope>
    <source>
        <strain evidence="4">CGMCC 1.8984</strain>
    </source>
</reference>
<organism evidence="4 5">
    <name type="scientific">Agromyces bauzanensis</name>
    <dbReference type="NCBI Taxonomy" id="1308924"/>
    <lineage>
        <taxon>Bacteria</taxon>
        <taxon>Bacillati</taxon>
        <taxon>Actinomycetota</taxon>
        <taxon>Actinomycetes</taxon>
        <taxon>Micrococcales</taxon>
        <taxon>Microbacteriaceae</taxon>
        <taxon>Agromyces</taxon>
    </lineage>
</organism>
<gene>
    <name evidence="4" type="ORF">GCM10011372_02250</name>
</gene>
<dbReference type="SUPFAM" id="SSF52540">
    <property type="entry name" value="P-loop containing nucleoside triphosphate hydrolases"/>
    <property type="match status" value="1"/>
</dbReference>
<evidence type="ECO:0000313" key="5">
    <source>
        <dbReference type="Proteomes" id="UP000636956"/>
    </source>
</evidence>
<comment type="similarity">
    <text evidence="1">Belongs to the GSP E family.</text>
</comment>
<keyword evidence="5" id="KW-1185">Reference proteome</keyword>